<proteinExistence type="predicted"/>
<evidence type="ECO:0000313" key="1">
    <source>
        <dbReference type="EMBL" id="KAJ8010136.1"/>
    </source>
</evidence>
<reference evidence="1" key="1">
    <citation type="submission" date="2021-05" db="EMBL/GenBank/DDBJ databases">
        <authorList>
            <person name="Pan Q."/>
            <person name="Jouanno E."/>
            <person name="Zahm M."/>
            <person name="Klopp C."/>
            <person name="Cabau C."/>
            <person name="Louis A."/>
            <person name="Berthelot C."/>
            <person name="Parey E."/>
            <person name="Roest Crollius H."/>
            <person name="Montfort J."/>
            <person name="Robinson-Rechavi M."/>
            <person name="Bouchez O."/>
            <person name="Lampietro C."/>
            <person name="Lopez Roques C."/>
            <person name="Donnadieu C."/>
            <person name="Postlethwait J."/>
            <person name="Bobe J."/>
            <person name="Dillon D."/>
            <person name="Chandos A."/>
            <person name="von Hippel F."/>
            <person name="Guiguen Y."/>
        </authorList>
    </citation>
    <scope>NUCLEOTIDE SEQUENCE</scope>
    <source>
        <strain evidence="1">YG-Jan2019</strain>
    </source>
</reference>
<comment type="caution">
    <text evidence="1">The sequence shown here is derived from an EMBL/GenBank/DDBJ whole genome shotgun (WGS) entry which is preliminary data.</text>
</comment>
<evidence type="ECO:0000313" key="2">
    <source>
        <dbReference type="Proteomes" id="UP001157502"/>
    </source>
</evidence>
<keyword evidence="2" id="KW-1185">Reference proteome</keyword>
<sequence>MAKNKQKSKKQTNVFRVTNKHGKKNQAKPVTSNLKHITSGKTEKVESLNKIFTEVQMDVRSLSKSTATKPKQASQVVHKAQKEPANVDNATQMFSQL</sequence>
<gene>
    <name evidence="1" type="ORF">DPEC_G00071850</name>
</gene>
<organism evidence="1 2">
    <name type="scientific">Dallia pectoralis</name>
    <name type="common">Alaska blackfish</name>
    <dbReference type="NCBI Taxonomy" id="75939"/>
    <lineage>
        <taxon>Eukaryota</taxon>
        <taxon>Metazoa</taxon>
        <taxon>Chordata</taxon>
        <taxon>Craniata</taxon>
        <taxon>Vertebrata</taxon>
        <taxon>Euteleostomi</taxon>
        <taxon>Actinopterygii</taxon>
        <taxon>Neopterygii</taxon>
        <taxon>Teleostei</taxon>
        <taxon>Protacanthopterygii</taxon>
        <taxon>Esociformes</taxon>
        <taxon>Umbridae</taxon>
        <taxon>Dallia</taxon>
    </lineage>
</organism>
<dbReference type="EMBL" id="CM055733">
    <property type="protein sequence ID" value="KAJ8010136.1"/>
    <property type="molecule type" value="Genomic_DNA"/>
</dbReference>
<accession>A0ACC2H2F9</accession>
<dbReference type="Proteomes" id="UP001157502">
    <property type="component" value="Chromosome 6"/>
</dbReference>
<protein>
    <submittedName>
        <fullName evidence="1">Uncharacterized protein</fullName>
    </submittedName>
</protein>
<name>A0ACC2H2F9_DALPE</name>